<sequence>MNFIRKAMLSTLIAMLISMQGINGETWAAQPIWVQLNTFCSAAVDTPSLPYSTLPSFPTAQNPANLYVRCLSSYGQPGSYPLCVNATNILPGKLACVRPSPSGQQTNQMDQTGQWVVPASTDNLVYWDMNQQPTINMCGGVVPSCYAQQQIGNQ</sequence>
<keyword evidence="1" id="KW-0732">Signal</keyword>
<dbReference type="EMBL" id="MU167218">
    <property type="protein sequence ID" value="KAG0150606.1"/>
    <property type="molecule type" value="Genomic_DNA"/>
</dbReference>
<dbReference type="Proteomes" id="UP000886653">
    <property type="component" value="Unassembled WGS sequence"/>
</dbReference>
<feature type="chain" id="PRO_5040276851" evidence="1">
    <location>
        <begin position="25"/>
        <end position="154"/>
    </location>
</feature>
<protein>
    <submittedName>
        <fullName evidence="2">Uncharacterized protein</fullName>
    </submittedName>
</protein>
<gene>
    <name evidence="2" type="ORF">CROQUDRAFT_87798</name>
</gene>
<organism evidence="2 3">
    <name type="scientific">Cronartium quercuum f. sp. fusiforme G11</name>
    <dbReference type="NCBI Taxonomy" id="708437"/>
    <lineage>
        <taxon>Eukaryota</taxon>
        <taxon>Fungi</taxon>
        <taxon>Dikarya</taxon>
        <taxon>Basidiomycota</taxon>
        <taxon>Pucciniomycotina</taxon>
        <taxon>Pucciniomycetes</taxon>
        <taxon>Pucciniales</taxon>
        <taxon>Coleosporiaceae</taxon>
        <taxon>Cronartium</taxon>
    </lineage>
</organism>
<keyword evidence="3" id="KW-1185">Reference proteome</keyword>
<dbReference type="AlphaFoldDB" id="A0A9P6TFG1"/>
<name>A0A9P6TFG1_9BASI</name>
<reference evidence="2" key="1">
    <citation type="submission" date="2013-11" db="EMBL/GenBank/DDBJ databases">
        <title>Genome sequence of the fusiform rust pathogen reveals effectors for host alternation and coevolution with pine.</title>
        <authorList>
            <consortium name="DOE Joint Genome Institute"/>
            <person name="Smith K."/>
            <person name="Pendleton A."/>
            <person name="Kubisiak T."/>
            <person name="Anderson C."/>
            <person name="Salamov A."/>
            <person name="Aerts A."/>
            <person name="Riley R."/>
            <person name="Clum A."/>
            <person name="Lindquist E."/>
            <person name="Ence D."/>
            <person name="Campbell M."/>
            <person name="Kronenberg Z."/>
            <person name="Feau N."/>
            <person name="Dhillon B."/>
            <person name="Hamelin R."/>
            <person name="Burleigh J."/>
            <person name="Smith J."/>
            <person name="Yandell M."/>
            <person name="Nelson C."/>
            <person name="Grigoriev I."/>
            <person name="Davis J."/>
        </authorList>
    </citation>
    <scope>NUCLEOTIDE SEQUENCE</scope>
    <source>
        <strain evidence="2">G11</strain>
    </source>
</reference>
<feature type="signal peptide" evidence="1">
    <location>
        <begin position="1"/>
        <end position="24"/>
    </location>
</feature>
<accession>A0A9P6TFG1</accession>
<proteinExistence type="predicted"/>
<comment type="caution">
    <text evidence="2">The sequence shown here is derived from an EMBL/GenBank/DDBJ whole genome shotgun (WGS) entry which is preliminary data.</text>
</comment>
<evidence type="ECO:0000256" key="1">
    <source>
        <dbReference type="SAM" id="SignalP"/>
    </source>
</evidence>
<evidence type="ECO:0000313" key="3">
    <source>
        <dbReference type="Proteomes" id="UP000886653"/>
    </source>
</evidence>
<evidence type="ECO:0000313" key="2">
    <source>
        <dbReference type="EMBL" id="KAG0150606.1"/>
    </source>
</evidence>